<keyword evidence="2" id="KW-1185">Reference proteome</keyword>
<proteinExistence type="predicted"/>
<protein>
    <submittedName>
        <fullName evidence="1">Uncharacterized protein</fullName>
    </submittedName>
</protein>
<organism evidence="1 2">
    <name type="scientific">Anaerobutyricum soehngenii</name>
    <dbReference type="NCBI Taxonomy" id="105843"/>
    <lineage>
        <taxon>Bacteria</taxon>
        <taxon>Bacillati</taxon>
        <taxon>Bacillota</taxon>
        <taxon>Clostridia</taxon>
        <taxon>Lachnospirales</taxon>
        <taxon>Lachnospiraceae</taxon>
        <taxon>Anaerobutyricum</taxon>
    </lineage>
</organism>
<accession>A0ABS3ZPS7</accession>
<name>A0ABS3ZPS7_9FIRM</name>
<sequence length="69" mass="8008">MILPDLEKNDGMLQVAVYQPDRENFGAWYQRYILSRMTGGEKDIQELRNLTSGKTTIVSFPLEDEEELN</sequence>
<dbReference type="EMBL" id="JAFIQO010000251">
    <property type="protein sequence ID" value="MBP0058583.1"/>
    <property type="molecule type" value="Genomic_DNA"/>
</dbReference>
<gene>
    <name evidence="1" type="ORF">JYQ75_14660</name>
</gene>
<dbReference type="RefSeq" id="WP_209294133.1">
    <property type="nucleotide sequence ID" value="NZ_JAFIQO010000251.1"/>
</dbReference>
<dbReference type="Proteomes" id="UP001315001">
    <property type="component" value="Unassembled WGS sequence"/>
</dbReference>
<evidence type="ECO:0000313" key="2">
    <source>
        <dbReference type="Proteomes" id="UP001315001"/>
    </source>
</evidence>
<comment type="caution">
    <text evidence="1">The sequence shown here is derived from an EMBL/GenBank/DDBJ whole genome shotgun (WGS) entry which is preliminary data.</text>
</comment>
<reference evidence="1 2" key="1">
    <citation type="submission" date="2021-02" db="EMBL/GenBank/DDBJ databases">
        <title>Lactate utilizing bacteria of the human gut.</title>
        <authorList>
            <person name="Sheridan P.O."/>
        </authorList>
    </citation>
    <scope>NUCLEOTIDE SEQUENCE [LARGE SCALE GENOMIC DNA]</scope>
    <source>
        <strain evidence="1 2">HTF-83D</strain>
    </source>
</reference>
<evidence type="ECO:0000313" key="1">
    <source>
        <dbReference type="EMBL" id="MBP0058583.1"/>
    </source>
</evidence>